<evidence type="ECO:0000313" key="1">
    <source>
        <dbReference type="EMBL" id="KAF2840191.1"/>
    </source>
</evidence>
<accession>A0A9P4VNV5</accession>
<protein>
    <submittedName>
        <fullName evidence="1">Uncharacterized protein</fullName>
    </submittedName>
</protein>
<keyword evidence="2" id="KW-1185">Reference proteome</keyword>
<evidence type="ECO:0000313" key="2">
    <source>
        <dbReference type="Proteomes" id="UP000799429"/>
    </source>
</evidence>
<sequence>MAREASAPRSIKGNKWIICNSGLAAWTELLFWLLCHHIASHLHVTLIGDNIHLLLCCGEFGLSSRYLELVCCLGLKSKTSSILVVRYRITQYVKTCVFIAVFGFGDLTARLLGLCSTSDALRSSSVRDEVVFPCPVRKQLS</sequence>
<name>A0A9P4VNV5_9PEZI</name>
<dbReference type="EMBL" id="MU006093">
    <property type="protein sequence ID" value="KAF2840191.1"/>
    <property type="molecule type" value="Genomic_DNA"/>
</dbReference>
<organism evidence="1 2">
    <name type="scientific">Patellaria atrata CBS 101060</name>
    <dbReference type="NCBI Taxonomy" id="1346257"/>
    <lineage>
        <taxon>Eukaryota</taxon>
        <taxon>Fungi</taxon>
        <taxon>Dikarya</taxon>
        <taxon>Ascomycota</taxon>
        <taxon>Pezizomycotina</taxon>
        <taxon>Dothideomycetes</taxon>
        <taxon>Dothideomycetes incertae sedis</taxon>
        <taxon>Patellariales</taxon>
        <taxon>Patellariaceae</taxon>
        <taxon>Patellaria</taxon>
    </lineage>
</organism>
<proteinExistence type="predicted"/>
<dbReference type="AlphaFoldDB" id="A0A9P4VNV5"/>
<dbReference type="Proteomes" id="UP000799429">
    <property type="component" value="Unassembled WGS sequence"/>
</dbReference>
<reference evidence="1" key="1">
    <citation type="journal article" date="2020" name="Stud. Mycol.">
        <title>101 Dothideomycetes genomes: a test case for predicting lifestyles and emergence of pathogens.</title>
        <authorList>
            <person name="Haridas S."/>
            <person name="Albert R."/>
            <person name="Binder M."/>
            <person name="Bloem J."/>
            <person name="Labutti K."/>
            <person name="Salamov A."/>
            <person name="Andreopoulos B."/>
            <person name="Baker S."/>
            <person name="Barry K."/>
            <person name="Bills G."/>
            <person name="Bluhm B."/>
            <person name="Cannon C."/>
            <person name="Castanera R."/>
            <person name="Culley D."/>
            <person name="Daum C."/>
            <person name="Ezra D."/>
            <person name="Gonzalez J."/>
            <person name="Henrissat B."/>
            <person name="Kuo A."/>
            <person name="Liang C."/>
            <person name="Lipzen A."/>
            <person name="Lutzoni F."/>
            <person name="Magnuson J."/>
            <person name="Mondo S."/>
            <person name="Nolan M."/>
            <person name="Ohm R."/>
            <person name="Pangilinan J."/>
            <person name="Park H.-J."/>
            <person name="Ramirez L."/>
            <person name="Alfaro M."/>
            <person name="Sun H."/>
            <person name="Tritt A."/>
            <person name="Yoshinaga Y."/>
            <person name="Zwiers L.-H."/>
            <person name="Turgeon B."/>
            <person name="Goodwin S."/>
            <person name="Spatafora J."/>
            <person name="Crous P."/>
            <person name="Grigoriev I."/>
        </authorList>
    </citation>
    <scope>NUCLEOTIDE SEQUENCE</scope>
    <source>
        <strain evidence="1">CBS 101060</strain>
    </source>
</reference>
<gene>
    <name evidence="1" type="ORF">M501DRAFT_680252</name>
</gene>
<comment type="caution">
    <text evidence="1">The sequence shown here is derived from an EMBL/GenBank/DDBJ whole genome shotgun (WGS) entry which is preliminary data.</text>
</comment>